<protein>
    <submittedName>
        <fullName evidence="1">Uncharacterized protein</fullName>
    </submittedName>
</protein>
<keyword evidence="2" id="KW-1185">Reference proteome</keyword>
<sequence>MWGRDNWRRAPPNALLFIGSATKAESASNPNLRLSNAIHRPGDGVVIGFDKIDHPVEAVDDGFCQPEDSAIIFPGVRTARPQRPGAHRIEASRRRVSMCRG</sequence>
<evidence type="ECO:0000313" key="1">
    <source>
        <dbReference type="EMBL" id="GIJ56070.1"/>
    </source>
</evidence>
<dbReference type="EMBL" id="BOPG01000023">
    <property type="protein sequence ID" value="GIJ56070.1"/>
    <property type="molecule type" value="Genomic_DNA"/>
</dbReference>
<accession>A0A8J3Z6D8</accession>
<name>A0A8J3Z6D8_9ACTN</name>
<reference evidence="1" key="1">
    <citation type="submission" date="2021-01" db="EMBL/GenBank/DDBJ databases">
        <title>Whole genome shotgun sequence of Virgisporangium aurantiacum NBRC 16421.</title>
        <authorList>
            <person name="Komaki H."/>
            <person name="Tamura T."/>
        </authorList>
    </citation>
    <scope>NUCLEOTIDE SEQUENCE</scope>
    <source>
        <strain evidence="1">NBRC 16421</strain>
    </source>
</reference>
<organism evidence="1 2">
    <name type="scientific">Virgisporangium aurantiacum</name>
    <dbReference type="NCBI Taxonomy" id="175570"/>
    <lineage>
        <taxon>Bacteria</taxon>
        <taxon>Bacillati</taxon>
        <taxon>Actinomycetota</taxon>
        <taxon>Actinomycetes</taxon>
        <taxon>Micromonosporales</taxon>
        <taxon>Micromonosporaceae</taxon>
        <taxon>Virgisporangium</taxon>
    </lineage>
</organism>
<proteinExistence type="predicted"/>
<dbReference type="AlphaFoldDB" id="A0A8J3Z6D8"/>
<comment type="caution">
    <text evidence="1">The sequence shown here is derived from an EMBL/GenBank/DDBJ whole genome shotgun (WGS) entry which is preliminary data.</text>
</comment>
<gene>
    <name evidence="1" type="ORF">Vau01_035860</name>
</gene>
<evidence type="ECO:0000313" key="2">
    <source>
        <dbReference type="Proteomes" id="UP000612585"/>
    </source>
</evidence>
<dbReference type="Proteomes" id="UP000612585">
    <property type="component" value="Unassembled WGS sequence"/>
</dbReference>